<sequence>MRIGVDLGGTKIEAIALADNGDTLFRQRVPTPRGSYSQTLQAIVDLVHTVEAETGMTGTFGMGIPGTISPYTGRVKNANSVWLNDQLLHQDLVGLLHREVRIANDANCMAVSEAVDGAGAGQHIVLALILGTGCGSGITIDGKPHIGGNGIGGEWGHNALPWPDEAERRFAVRKACYCGRHGCIEQYVSGTGLCEDYQSRSGVALTGDQIDALAAQGDELAQQVLSDYERRLAKSLAAYMNILDPDVVVLAGGVSNIQRLYQNVPRLLPDFIFGRECQTPIRQAVHGDSSGVRGAAWLWPLERQA</sequence>
<dbReference type="Proteomes" id="UP001283366">
    <property type="component" value="Unassembled WGS sequence"/>
</dbReference>
<dbReference type="NCBIfam" id="NF007108">
    <property type="entry name" value="PRK09557.1"/>
    <property type="match status" value="1"/>
</dbReference>
<dbReference type="Proteomes" id="UP000196125">
    <property type="component" value="Unassembled WGS sequence"/>
</dbReference>
<keyword evidence="3" id="KW-0808">Transferase</keyword>
<proteinExistence type="predicted"/>
<evidence type="ECO:0000256" key="1">
    <source>
        <dbReference type="ARBA" id="ARBA00023277"/>
    </source>
</evidence>
<organism evidence="3 4">
    <name type="scientific">Vibrio mangrovi</name>
    <dbReference type="NCBI Taxonomy" id="474394"/>
    <lineage>
        <taxon>Bacteria</taxon>
        <taxon>Pseudomonadati</taxon>
        <taxon>Pseudomonadota</taxon>
        <taxon>Gammaproteobacteria</taxon>
        <taxon>Vibrionales</taxon>
        <taxon>Vibrionaceae</taxon>
        <taxon>Vibrio</taxon>
    </lineage>
</organism>
<evidence type="ECO:0000313" key="5">
    <source>
        <dbReference type="Proteomes" id="UP001283366"/>
    </source>
</evidence>
<dbReference type="OrthoDB" id="9810372at2"/>
<name>A0A1Y6J058_9VIBR</name>
<reference evidence="2 5" key="2">
    <citation type="submission" date="2023-11" db="EMBL/GenBank/DDBJ databases">
        <title>Plant-associative lifestyle of Vibrio porteresiae and its evolutionary dynamics.</title>
        <authorList>
            <person name="Rameshkumar N."/>
            <person name="Kirti K."/>
        </authorList>
    </citation>
    <scope>NUCLEOTIDE SEQUENCE [LARGE SCALE GENOMIC DNA]</scope>
    <source>
        <strain evidence="2 5">MSSRF38</strain>
    </source>
</reference>
<evidence type="ECO:0000313" key="2">
    <source>
        <dbReference type="EMBL" id="MDW6004901.1"/>
    </source>
</evidence>
<dbReference type="InterPro" id="IPR043129">
    <property type="entry name" value="ATPase_NBD"/>
</dbReference>
<reference evidence="3 4" key="1">
    <citation type="submission" date="2017-05" db="EMBL/GenBank/DDBJ databases">
        <authorList>
            <person name="Song R."/>
            <person name="Chenine A.L."/>
            <person name="Ruprecht R.M."/>
        </authorList>
    </citation>
    <scope>NUCLEOTIDE SEQUENCE [LARGE SCALE GENOMIC DNA]</scope>
    <source>
        <strain evidence="3 4">CECT 7927</strain>
    </source>
</reference>
<dbReference type="Pfam" id="PF00480">
    <property type="entry name" value="ROK"/>
    <property type="match status" value="1"/>
</dbReference>
<evidence type="ECO:0000313" key="4">
    <source>
        <dbReference type="Proteomes" id="UP000196125"/>
    </source>
</evidence>
<protein>
    <submittedName>
        <fullName evidence="3">Fructokinase</fullName>
        <ecNumber evidence="3">2.7.1.4</ecNumber>
    </submittedName>
</protein>
<gene>
    <name evidence="3" type="primary">mak</name>
    <name evidence="2" type="ORF">SBX37_18745</name>
    <name evidence="3" type="ORF">VIM7927_02967</name>
</gene>
<dbReference type="EMBL" id="JAWRCO010000002">
    <property type="protein sequence ID" value="MDW6004901.1"/>
    <property type="molecule type" value="Genomic_DNA"/>
</dbReference>
<dbReference type="AlphaFoldDB" id="A0A1Y6J058"/>
<evidence type="ECO:0000313" key="3">
    <source>
        <dbReference type="EMBL" id="SMS01663.1"/>
    </source>
</evidence>
<dbReference type="GO" id="GO:0008865">
    <property type="term" value="F:fructokinase activity"/>
    <property type="evidence" value="ECO:0007669"/>
    <property type="project" value="UniProtKB-EC"/>
</dbReference>
<dbReference type="Gene3D" id="3.30.420.40">
    <property type="match status" value="2"/>
</dbReference>
<dbReference type="RefSeq" id="WP_087481701.1">
    <property type="nucleotide sequence ID" value="NZ_AP024884.1"/>
</dbReference>
<dbReference type="EC" id="2.7.1.4" evidence="3"/>
<accession>A0A1Y6J058</accession>
<dbReference type="InterPro" id="IPR000600">
    <property type="entry name" value="ROK"/>
</dbReference>
<dbReference type="EMBL" id="FXXI01000006">
    <property type="protein sequence ID" value="SMS01663.1"/>
    <property type="molecule type" value="Genomic_DNA"/>
</dbReference>
<dbReference type="CDD" id="cd24066">
    <property type="entry name" value="ASKHA_NBD_ROK_EcFRK-like"/>
    <property type="match status" value="1"/>
</dbReference>
<dbReference type="PANTHER" id="PTHR18964:SF174">
    <property type="entry name" value="D-ALLOSE KINASE-RELATED"/>
    <property type="match status" value="1"/>
</dbReference>
<dbReference type="SUPFAM" id="SSF53067">
    <property type="entry name" value="Actin-like ATPase domain"/>
    <property type="match status" value="1"/>
</dbReference>
<dbReference type="InterPro" id="IPR049874">
    <property type="entry name" value="ROK_cs"/>
</dbReference>
<keyword evidence="1" id="KW-0119">Carbohydrate metabolism</keyword>
<keyword evidence="3" id="KW-0418">Kinase</keyword>
<dbReference type="PROSITE" id="PS01125">
    <property type="entry name" value="ROK"/>
    <property type="match status" value="1"/>
</dbReference>
<keyword evidence="5" id="KW-1185">Reference proteome</keyword>
<dbReference type="PANTHER" id="PTHR18964">
    <property type="entry name" value="ROK (REPRESSOR, ORF, KINASE) FAMILY"/>
    <property type="match status" value="1"/>
</dbReference>